<accession>A0A097APZ2</accession>
<dbReference type="EMBL" id="CP009170">
    <property type="protein sequence ID" value="AIS51890.1"/>
    <property type="molecule type" value="Genomic_DNA"/>
</dbReference>
<dbReference type="InterPro" id="IPR013493">
    <property type="entry name" value="CHP02677"/>
</dbReference>
<dbReference type="STRING" id="2325.TKV_c07060"/>
<dbReference type="RefSeq" id="WP_049684754.1">
    <property type="nucleotide sequence ID" value="NZ_CP009170.1"/>
</dbReference>
<gene>
    <name evidence="1" type="ORF">TKV_c07060</name>
</gene>
<protein>
    <submittedName>
        <fullName evidence="1">TIGR02677 family protein</fullName>
    </submittedName>
</protein>
<dbReference type="HOGENOM" id="CLU_031541_1_0_9"/>
<organism evidence="1 2">
    <name type="scientific">Thermoanaerobacter kivui</name>
    <name type="common">Acetogenium kivui</name>
    <dbReference type="NCBI Taxonomy" id="2325"/>
    <lineage>
        <taxon>Bacteria</taxon>
        <taxon>Bacillati</taxon>
        <taxon>Bacillota</taxon>
        <taxon>Clostridia</taxon>
        <taxon>Thermoanaerobacterales</taxon>
        <taxon>Thermoanaerobacteraceae</taxon>
        <taxon>Thermoanaerobacter</taxon>
    </lineage>
</organism>
<dbReference type="Proteomes" id="UP000029669">
    <property type="component" value="Chromosome"/>
</dbReference>
<sequence>MEDKLDLNVIKPIEEVKYLSAENASRYRLIMRYFYEQYQKFKYWLYKEDVYEYVSQFDVFSDYTMEKCEQDLKALTEWKNLIATQDTSKASTIDEFKNKKFRYQLSPYSIEIERMTIRLESIVGYGGSLQPSLFERIYRNLIKINEMAKKEDLQEINRWWEDLNTDFENIYHNATDYIASLQSSNADELMKSEQFIIYKDKLIEYLRDFIKDLQRFSVAIESFLKKVSPQIVNSVVDKLCQYEMSIPRIDRVLNEEEVKEDLMDKWNNISFWFTGHNFEDSEAVRLLNISNEIIRKITMYAARIAENRMKAASRKNEYIALSKMFAKAGSIKEAHLLSAAVFGCFYTRHIKGDFERKTESVNQSVWEEPPFKVIIKPKTRSYSNYVKTNAIIDKSADKTEMLMDYLNQKNIEDEIIASCIVGNRIRIKDLPVVKPFVRATILKWIGKAMARNSFTGKTEDGRTYRLHMPKNGERAILKCTDGNLDMPDIVIEFVD</sequence>
<reference evidence="2" key="1">
    <citation type="journal article" date="2015" name="Genome Announc.">
        <title>Whole-Genome Sequences of 80 Environmental and Clinical Isolates of Burkholderia pseudomallei.</title>
        <authorList>
            <person name="Johnson S.L."/>
            <person name="Baker A.L."/>
            <person name="Chain P.S."/>
            <person name="Currie B.J."/>
            <person name="Daligault H.E."/>
            <person name="Davenport K.W."/>
            <person name="Davis C.B."/>
            <person name="Inglis T.J."/>
            <person name="Kaestli M."/>
            <person name="Koren S."/>
            <person name="Mayo M."/>
            <person name="Merritt A.J."/>
            <person name="Price E.P."/>
            <person name="Sarovich D.S."/>
            <person name="Warner J."/>
            <person name="Rosovitz M.J."/>
        </authorList>
    </citation>
    <scope>NUCLEOTIDE SEQUENCE [LARGE SCALE GENOMIC DNA]</scope>
    <source>
        <strain evidence="2">DSM 2030</strain>
    </source>
</reference>
<dbReference type="KEGG" id="tki:TKV_c07060"/>
<dbReference type="AlphaFoldDB" id="A0A097APZ2"/>
<proteinExistence type="predicted"/>
<name>A0A097APZ2_THEKI</name>
<dbReference type="OrthoDB" id="1639410at2"/>
<dbReference type="eggNOG" id="ENOG502Z7IU">
    <property type="taxonomic scope" value="Bacteria"/>
</dbReference>
<dbReference type="Pfam" id="PF09660">
    <property type="entry name" value="DUF2397"/>
    <property type="match status" value="1"/>
</dbReference>
<evidence type="ECO:0000313" key="2">
    <source>
        <dbReference type="Proteomes" id="UP000029669"/>
    </source>
</evidence>
<keyword evidence="2" id="KW-1185">Reference proteome</keyword>
<evidence type="ECO:0000313" key="1">
    <source>
        <dbReference type="EMBL" id="AIS51890.1"/>
    </source>
</evidence>
<dbReference type="NCBIfam" id="TIGR02677">
    <property type="entry name" value="TIGR02677 family protein"/>
    <property type="match status" value="1"/>
</dbReference>